<dbReference type="AlphaFoldDB" id="A0A1G6CSZ5"/>
<evidence type="ECO:0000313" key="2">
    <source>
        <dbReference type="Proteomes" id="UP000198771"/>
    </source>
</evidence>
<gene>
    <name evidence="1" type="ORF">SAMN05660653_01694</name>
</gene>
<proteinExistence type="predicted"/>
<accession>A0A1G6CSZ5</accession>
<protein>
    <submittedName>
        <fullName evidence="1">Type I restriction enzyme, R subunit</fullName>
    </submittedName>
</protein>
<name>A0A1G6CSZ5_9BACT</name>
<evidence type="ECO:0000313" key="1">
    <source>
        <dbReference type="EMBL" id="SDB36003.1"/>
    </source>
</evidence>
<keyword evidence="2" id="KW-1185">Reference proteome</keyword>
<dbReference type="EMBL" id="FMXO01000009">
    <property type="protein sequence ID" value="SDB36003.1"/>
    <property type="molecule type" value="Genomic_DNA"/>
</dbReference>
<sequence>MIDLLSDHTELFKQFSDNPSFKKWLGDTIFGVTYQESAKEYAPIC</sequence>
<dbReference type="Proteomes" id="UP000198771">
    <property type="component" value="Unassembled WGS sequence"/>
</dbReference>
<dbReference type="STRING" id="617002.SAMN05660653_01694"/>
<organism evidence="1 2">
    <name type="scientific">Desulfonatronum thiosulfatophilum</name>
    <dbReference type="NCBI Taxonomy" id="617002"/>
    <lineage>
        <taxon>Bacteria</taxon>
        <taxon>Pseudomonadati</taxon>
        <taxon>Thermodesulfobacteriota</taxon>
        <taxon>Desulfovibrionia</taxon>
        <taxon>Desulfovibrionales</taxon>
        <taxon>Desulfonatronaceae</taxon>
        <taxon>Desulfonatronum</taxon>
    </lineage>
</organism>
<reference evidence="1 2" key="1">
    <citation type="submission" date="2016-10" db="EMBL/GenBank/DDBJ databases">
        <authorList>
            <person name="de Groot N.N."/>
        </authorList>
    </citation>
    <scope>NUCLEOTIDE SEQUENCE [LARGE SCALE GENOMIC DNA]</scope>
    <source>
        <strain evidence="1 2">ASO4-2</strain>
    </source>
</reference>